<evidence type="ECO:0000313" key="1">
    <source>
        <dbReference type="EMBL" id="MBA0568104.1"/>
    </source>
</evidence>
<proteinExistence type="predicted"/>
<accession>A0A7J8MU15</accession>
<dbReference type="AlphaFoldDB" id="A0A7J8MU15"/>
<dbReference type="EMBL" id="JABEZX010000010">
    <property type="protein sequence ID" value="MBA0568104.1"/>
    <property type="molecule type" value="Genomic_DNA"/>
</dbReference>
<reference evidence="1 2" key="1">
    <citation type="journal article" date="2019" name="Genome Biol. Evol.">
        <title>Insights into the evolution of the New World diploid cottons (Gossypium, subgenus Houzingenia) based on genome sequencing.</title>
        <authorList>
            <person name="Grover C.E."/>
            <person name="Arick M.A. 2nd"/>
            <person name="Thrash A."/>
            <person name="Conover J.L."/>
            <person name="Sanders W.S."/>
            <person name="Peterson D.G."/>
            <person name="Frelichowski J.E."/>
            <person name="Scheffler J.A."/>
            <person name="Scheffler B.E."/>
            <person name="Wendel J.F."/>
        </authorList>
    </citation>
    <scope>NUCLEOTIDE SEQUENCE [LARGE SCALE GENOMIC DNA]</scope>
    <source>
        <strain evidence="1">157</strain>
        <tissue evidence="1">Leaf</tissue>
    </source>
</reference>
<name>A0A7J8MU15_9ROSI</name>
<protein>
    <submittedName>
        <fullName evidence="1">Uncharacterized protein</fullName>
    </submittedName>
</protein>
<comment type="caution">
    <text evidence="1">The sequence shown here is derived from an EMBL/GenBank/DDBJ whole genome shotgun (WGS) entry which is preliminary data.</text>
</comment>
<gene>
    <name evidence="1" type="ORF">Golob_005619</name>
</gene>
<feature type="non-terminal residue" evidence="1">
    <location>
        <position position="150"/>
    </location>
</feature>
<evidence type="ECO:0000313" key="2">
    <source>
        <dbReference type="Proteomes" id="UP000593572"/>
    </source>
</evidence>
<keyword evidence="2" id="KW-1185">Reference proteome</keyword>
<dbReference type="Proteomes" id="UP000593572">
    <property type="component" value="Unassembled WGS sequence"/>
</dbReference>
<sequence length="150" mass="17075">MLEAISFVYLPILQNWWWMEFLSISLPTYLNLVRAFFSNAKLKHDESGDTVIVITSVLMGTPTRLTLEELGDYLHLPSEGSFDEKGHFDPSLFIQFGSTSELNLHDPVLLLILTWNLRPIKKSPDLAFTLCNDIMKAIGRGMNTIITLPY</sequence>
<organism evidence="1 2">
    <name type="scientific">Gossypium lobatum</name>
    <dbReference type="NCBI Taxonomy" id="34289"/>
    <lineage>
        <taxon>Eukaryota</taxon>
        <taxon>Viridiplantae</taxon>
        <taxon>Streptophyta</taxon>
        <taxon>Embryophyta</taxon>
        <taxon>Tracheophyta</taxon>
        <taxon>Spermatophyta</taxon>
        <taxon>Magnoliopsida</taxon>
        <taxon>eudicotyledons</taxon>
        <taxon>Gunneridae</taxon>
        <taxon>Pentapetalae</taxon>
        <taxon>rosids</taxon>
        <taxon>malvids</taxon>
        <taxon>Malvales</taxon>
        <taxon>Malvaceae</taxon>
        <taxon>Malvoideae</taxon>
        <taxon>Gossypium</taxon>
    </lineage>
</organism>